<evidence type="ECO:0000256" key="10">
    <source>
        <dbReference type="SAM" id="MobiDB-lite"/>
    </source>
</evidence>
<keyword evidence="7 9" id="KW-0496">Mitochondrion</keyword>
<dbReference type="InterPro" id="IPR029063">
    <property type="entry name" value="SAM-dependent_MTases_sf"/>
</dbReference>
<dbReference type="Pfam" id="PF02475">
    <property type="entry name" value="TRM5-TYW2_MTfase"/>
    <property type="match status" value="1"/>
</dbReference>
<reference evidence="12 13" key="1">
    <citation type="submission" date="2023-09" db="EMBL/GenBank/DDBJ databases">
        <title>Pangenome analysis of Batrachochytrium dendrobatidis and related Chytrids.</title>
        <authorList>
            <person name="Yacoub M.N."/>
            <person name="Stajich J.E."/>
            <person name="James T.Y."/>
        </authorList>
    </citation>
    <scope>NUCLEOTIDE SEQUENCE [LARGE SCALE GENOMIC DNA]</scope>
    <source>
        <strain evidence="12 13">JEL0888</strain>
    </source>
</reference>
<organism evidence="12 13">
    <name type="scientific">Polyrhizophydium stewartii</name>
    <dbReference type="NCBI Taxonomy" id="2732419"/>
    <lineage>
        <taxon>Eukaryota</taxon>
        <taxon>Fungi</taxon>
        <taxon>Fungi incertae sedis</taxon>
        <taxon>Chytridiomycota</taxon>
        <taxon>Chytridiomycota incertae sedis</taxon>
        <taxon>Chytridiomycetes</taxon>
        <taxon>Rhizophydiales</taxon>
        <taxon>Rhizophydiales incertae sedis</taxon>
        <taxon>Polyrhizophydium</taxon>
    </lineage>
</organism>
<dbReference type="Gene3D" id="3.40.50.150">
    <property type="entry name" value="Vaccinia Virus protein VP39"/>
    <property type="match status" value="1"/>
</dbReference>
<comment type="subcellular location">
    <subcellularLocation>
        <location evidence="9">Mitochondrion matrix</location>
    </subcellularLocation>
    <subcellularLocation>
        <location evidence="9">Nucleus</location>
    </subcellularLocation>
    <subcellularLocation>
        <location evidence="9">Cytoplasm</location>
    </subcellularLocation>
    <text evidence="9">Predominantly in the mitochondria and in the nucleus.</text>
</comment>
<keyword evidence="13" id="KW-1185">Reference proteome</keyword>
<feature type="binding site" evidence="9">
    <location>
        <begin position="266"/>
        <end position="267"/>
    </location>
    <ligand>
        <name>S-adenosyl-L-methionine</name>
        <dbReference type="ChEBI" id="CHEBI:59789"/>
    </ligand>
</feature>
<protein>
    <recommendedName>
        <fullName evidence="9">tRNA (guanine(37)-N1)-methyltransferase</fullName>
        <ecNumber evidence="9">2.1.1.228</ecNumber>
    </recommendedName>
    <alternativeName>
        <fullName evidence="9">M1G-methyltransferase</fullName>
    </alternativeName>
    <alternativeName>
        <fullName evidence="9">tRNA [GM37] methyltransferase</fullName>
    </alternativeName>
    <alternativeName>
        <fullName evidence="9">tRNA methyltransferase 5</fullName>
    </alternativeName>
</protein>
<dbReference type="SUPFAM" id="SSF53335">
    <property type="entry name" value="S-adenosyl-L-methionine-dependent methyltransferases"/>
    <property type="match status" value="1"/>
</dbReference>
<evidence type="ECO:0000256" key="2">
    <source>
        <dbReference type="ARBA" id="ARBA00022490"/>
    </source>
</evidence>
<evidence type="ECO:0000256" key="1">
    <source>
        <dbReference type="ARBA" id="ARBA00009775"/>
    </source>
</evidence>
<dbReference type="PANTHER" id="PTHR23245">
    <property type="entry name" value="TRNA METHYLTRANSFERASE"/>
    <property type="match status" value="1"/>
</dbReference>
<dbReference type="HAMAP" id="MF_03152">
    <property type="entry name" value="TRM5"/>
    <property type="match status" value="1"/>
</dbReference>
<proteinExistence type="inferred from homology"/>
<evidence type="ECO:0000256" key="8">
    <source>
        <dbReference type="ARBA" id="ARBA00023242"/>
    </source>
</evidence>
<comment type="subunit">
    <text evidence="9">Monomer.</text>
</comment>
<dbReference type="PANTHER" id="PTHR23245:SF43">
    <property type="entry name" value="TRNA (GUANINE(37)-N1)-METHYLTRANSFERASE 2"/>
    <property type="match status" value="1"/>
</dbReference>
<evidence type="ECO:0000313" key="12">
    <source>
        <dbReference type="EMBL" id="KAL2911537.1"/>
    </source>
</evidence>
<keyword evidence="6 9" id="KW-0819">tRNA processing</keyword>
<evidence type="ECO:0000256" key="6">
    <source>
        <dbReference type="ARBA" id="ARBA00022694"/>
    </source>
</evidence>
<name>A0ABR4MW87_9FUNG</name>
<evidence type="ECO:0000256" key="7">
    <source>
        <dbReference type="ARBA" id="ARBA00023128"/>
    </source>
</evidence>
<accession>A0ABR4MW87</accession>
<comment type="catalytic activity">
    <reaction evidence="9">
        <text>guanosine(37) in tRNA + S-adenosyl-L-methionine = N(1)-methylguanosine(37) in tRNA + S-adenosyl-L-homocysteine + H(+)</text>
        <dbReference type="Rhea" id="RHEA:36899"/>
        <dbReference type="Rhea" id="RHEA-COMP:10145"/>
        <dbReference type="Rhea" id="RHEA-COMP:10147"/>
        <dbReference type="ChEBI" id="CHEBI:15378"/>
        <dbReference type="ChEBI" id="CHEBI:57856"/>
        <dbReference type="ChEBI" id="CHEBI:59789"/>
        <dbReference type="ChEBI" id="CHEBI:73542"/>
        <dbReference type="ChEBI" id="CHEBI:74269"/>
        <dbReference type="EC" id="2.1.1.228"/>
    </reaction>
</comment>
<comment type="function">
    <text evidence="9">Specifically methylates the N1 position of guanosine-37 in various cytoplasmic and mitochondrial tRNAs. Methylation is not dependent on the nature of the nucleoside 5' of the target nucleoside. This is the first step in the biosynthesis of wybutosine (yW), a modified base adjacent to the anticodon of tRNAs and required for accurate decoding.</text>
</comment>
<dbReference type="Gene3D" id="3.30.300.110">
    <property type="entry name" value="Met-10+ protein-like domains"/>
    <property type="match status" value="1"/>
</dbReference>
<dbReference type="InterPro" id="IPR056743">
    <property type="entry name" value="TRM5-TYW2-like_MTfase"/>
</dbReference>
<dbReference type="GO" id="GO:0052906">
    <property type="term" value="F:tRNA (guanine(37)-N1)-methyltransferase activity"/>
    <property type="evidence" value="ECO:0007669"/>
    <property type="project" value="UniProtKB-EC"/>
</dbReference>
<dbReference type="PROSITE" id="PS51684">
    <property type="entry name" value="SAM_MT_TRM5_TYW2"/>
    <property type="match status" value="1"/>
</dbReference>
<evidence type="ECO:0000313" key="13">
    <source>
        <dbReference type="Proteomes" id="UP001527925"/>
    </source>
</evidence>
<keyword evidence="4 9" id="KW-0808">Transferase</keyword>
<dbReference type="InterPro" id="IPR056744">
    <property type="entry name" value="TRM5/TYW2-like_N"/>
</dbReference>
<feature type="region of interest" description="Disordered" evidence="10">
    <location>
        <begin position="323"/>
        <end position="355"/>
    </location>
</feature>
<comment type="caution">
    <text evidence="12">The sequence shown here is derived from an EMBL/GenBank/DDBJ whole genome shotgun (WGS) entry which is preliminary data.</text>
</comment>
<feature type="binding site" evidence="9">
    <location>
        <position position="227"/>
    </location>
    <ligand>
        <name>S-adenosyl-L-methionine</name>
        <dbReference type="ChEBI" id="CHEBI:59789"/>
    </ligand>
</feature>
<feature type="binding site" evidence="9">
    <location>
        <position position="373"/>
    </location>
    <ligand>
        <name>S-adenosyl-L-methionine</name>
        <dbReference type="ChEBI" id="CHEBI:59789"/>
    </ligand>
</feature>
<dbReference type="Pfam" id="PF25133">
    <property type="entry name" value="TYW2_N_2"/>
    <property type="match status" value="1"/>
</dbReference>
<evidence type="ECO:0000256" key="4">
    <source>
        <dbReference type="ARBA" id="ARBA00022679"/>
    </source>
</evidence>
<feature type="domain" description="SAM-dependent methyltransferase TRM5/TYW2-type" evidence="11">
    <location>
        <begin position="138"/>
        <end position="459"/>
    </location>
</feature>
<evidence type="ECO:0000256" key="3">
    <source>
        <dbReference type="ARBA" id="ARBA00022603"/>
    </source>
</evidence>
<keyword evidence="2 9" id="KW-0963">Cytoplasm</keyword>
<comment type="similarity">
    <text evidence="9">Belongs to the TRM5 / TYW2 family.</text>
</comment>
<dbReference type="InterPro" id="IPR025792">
    <property type="entry name" value="tRNA_Gua_MeTrfase_euk"/>
</dbReference>
<keyword evidence="3 9" id="KW-0489">Methyltransferase</keyword>
<dbReference type="EMBL" id="JADGIZ020000102">
    <property type="protein sequence ID" value="KAL2911537.1"/>
    <property type="molecule type" value="Genomic_DNA"/>
</dbReference>
<sequence>MRTVFAPPPNKGLVQLNRALFNATQRMLALRIPASASGAAMETLRDQQVPAILSAPRLRTIVEDPSESSTPRRFRLLLLDPSLSASKLEDLPGELQRFASTHNADLVEHTISLGYDYWSTDQILRSILPDDFEVPSAFETIGHIAHLNLRDQYQPFKQIIGQVILDKSKHIKTVVNKTDNIDHTFRFFQMELLAGEDNMMAELKEGGCQFRFDFSKVYWNSRLQGEHDRIVKLFSKGDLVCDVFAGVGPFALPAAKTAGCIVFANDLNPQSYKFLVENIKLNKLEGRIRPFNMDGRQFIRQSHHDLNDPAIWETITEIKPAVASRKKSRDAGADAGKDSDKDAGRARPETPKPAAPLQTVIGGVRYFRHYVMNLPATAIEFLDAFHGLYSGKRELIKDDQLPLIHCHCFSRGEDLEADVVQRVERVIGMSLGDNLVAVHNVRTVAPNKTMMCISFRLPPALAFAEPGVLGKRKSVDDDEAAKRDRRDDGPSDDNHGQGDGISTQ</sequence>
<gene>
    <name evidence="9 12" type="primary">TRM5</name>
    <name evidence="12" type="ORF">HK105_208981</name>
</gene>
<keyword evidence="5 9" id="KW-0949">S-adenosyl-L-methionine</keyword>
<dbReference type="EC" id="2.1.1.228" evidence="9"/>
<evidence type="ECO:0000256" key="9">
    <source>
        <dbReference type="HAMAP-Rule" id="MF_03152"/>
    </source>
</evidence>
<feature type="compositionally biased region" description="Basic and acidic residues" evidence="10">
    <location>
        <begin position="480"/>
        <end position="496"/>
    </location>
</feature>
<dbReference type="Proteomes" id="UP001527925">
    <property type="component" value="Unassembled WGS sequence"/>
</dbReference>
<feature type="region of interest" description="Disordered" evidence="10">
    <location>
        <begin position="470"/>
        <end position="504"/>
    </location>
</feature>
<comment type="similarity">
    <text evidence="1">Belongs to the class I-like SAM-binding methyltransferase superfamily. TRM5/TYW2 family.</text>
</comment>
<dbReference type="CDD" id="cd02440">
    <property type="entry name" value="AdoMet_MTases"/>
    <property type="match status" value="1"/>
</dbReference>
<dbReference type="InterPro" id="IPR030382">
    <property type="entry name" value="MeTrfase_TRM5/TYW2"/>
</dbReference>
<feature type="binding site" evidence="9">
    <location>
        <begin position="294"/>
        <end position="295"/>
    </location>
    <ligand>
        <name>S-adenosyl-L-methionine</name>
        <dbReference type="ChEBI" id="CHEBI:59789"/>
    </ligand>
</feature>
<dbReference type="GO" id="GO:0032259">
    <property type="term" value="P:methylation"/>
    <property type="evidence" value="ECO:0007669"/>
    <property type="project" value="UniProtKB-KW"/>
</dbReference>
<keyword evidence="8 9" id="KW-0539">Nucleus</keyword>
<evidence type="ECO:0000256" key="5">
    <source>
        <dbReference type="ARBA" id="ARBA00022691"/>
    </source>
</evidence>
<feature type="compositionally biased region" description="Basic and acidic residues" evidence="10">
    <location>
        <begin position="329"/>
        <end position="350"/>
    </location>
</feature>
<evidence type="ECO:0000259" key="11">
    <source>
        <dbReference type="PROSITE" id="PS51684"/>
    </source>
</evidence>